<dbReference type="Gene3D" id="3.40.630.30">
    <property type="match status" value="1"/>
</dbReference>
<dbReference type="RefSeq" id="WP_159361510.1">
    <property type="nucleotide sequence ID" value="NZ_CP047394.1"/>
</dbReference>
<protein>
    <submittedName>
        <fullName evidence="2">GNAT family N-acetyltransferase</fullName>
    </submittedName>
</protein>
<sequence length="199" mass="23195">METNIFHSPPTLENEKIKLIPLEVQHSAALLAENHAEIWRFMFSEITTLEQMEQWVTAAIRLRDQQTALPFAVVLKEQNRIIGSTRLFEINLSQKSCELGSTWYSKDYQRSFVNSSCKYLILRYCFEELGMMRVQLKTDERNLRSQKAIERLGAVKEGVLRKERILSGGYVRNAVLYSIIDEEWPSVKAGFALRELKYE</sequence>
<dbReference type="AlphaFoldDB" id="A0A6I6ULT1"/>
<dbReference type="PANTHER" id="PTHR43610">
    <property type="entry name" value="BLL6696 PROTEIN"/>
    <property type="match status" value="1"/>
</dbReference>
<evidence type="ECO:0000313" key="2">
    <source>
        <dbReference type="EMBL" id="QHE60559.1"/>
    </source>
</evidence>
<feature type="domain" description="N-acetyltransferase" evidence="1">
    <location>
        <begin position="17"/>
        <end position="182"/>
    </location>
</feature>
<accession>A0A6I6ULT1</accession>
<dbReference type="PROSITE" id="PS51186">
    <property type="entry name" value="GNAT"/>
    <property type="match status" value="1"/>
</dbReference>
<dbReference type="GO" id="GO:0016747">
    <property type="term" value="F:acyltransferase activity, transferring groups other than amino-acyl groups"/>
    <property type="evidence" value="ECO:0007669"/>
    <property type="project" value="InterPro"/>
</dbReference>
<evidence type="ECO:0000259" key="1">
    <source>
        <dbReference type="PROSITE" id="PS51186"/>
    </source>
</evidence>
<dbReference type="InterPro" id="IPR016181">
    <property type="entry name" value="Acyl_CoA_acyltransferase"/>
</dbReference>
<organism evidence="2 3">
    <name type="scientific">Rossellomorea vietnamensis</name>
    <dbReference type="NCBI Taxonomy" id="218284"/>
    <lineage>
        <taxon>Bacteria</taxon>
        <taxon>Bacillati</taxon>
        <taxon>Bacillota</taxon>
        <taxon>Bacilli</taxon>
        <taxon>Bacillales</taxon>
        <taxon>Bacillaceae</taxon>
        <taxon>Rossellomorea</taxon>
    </lineage>
</organism>
<dbReference type="Pfam" id="PF13302">
    <property type="entry name" value="Acetyltransf_3"/>
    <property type="match status" value="1"/>
</dbReference>
<dbReference type="SUPFAM" id="SSF55729">
    <property type="entry name" value="Acyl-CoA N-acyltransferases (Nat)"/>
    <property type="match status" value="1"/>
</dbReference>
<evidence type="ECO:0000313" key="3">
    <source>
        <dbReference type="Proteomes" id="UP000465062"/>
    </source>
</evidence>
<keyword evidence="2" id="KW-0808">Transferase</keyword>
<dbReference type="Proteomes" id="UP000465062">
    <property type="component" value="Chromosome"/>
</dbReference>
<reference evidence="2 3" key="1">
    <citation type="submission" date="2019-06" db="EMBL/GenBank/DDBJ databases">
        <title>An operon consisting of a P-type ATPase gene and a transcriptional regular gene given the different cadmium resistance in Bacillus vietamensis 151-6 and Bacillus marisflavi 151-25.</title>
        <authorList>
            <person name="Yu X."/>
        </authorList>
    </citation>
    <scope>NUCLEOTIDE SEQUENCE [LARGE SCALE GENOMIC DNA]</scope>
    <source>
        <strain evidence="2 3">151-6</strain>
    </source>
</reference>
<dbReference type="PANTHER" id="PTHR43610:SF1">
    <property type="entry name" value="N-ACETYLTRANSFERASE DOMAIN-CONTAINING PROTEIN"/>
    <property type="match status" value="1"/>
</dbReference>
<dbReference type="EMBL" id="CP047394">
    <property type="protein sequence ID" value="QHE60559.1"/>
    <property type="molecule type" value="Genomic_DNA"/>
</dbReference>
<dbReference type="InterPro" id="IPR000182">
    <property type="entry name" value="GNAT_dom"/>
</dbReference>
<proteinExistence type="predicted"/>
<dbReference type="KEGG" id="bvq:FHE72_05495"/>
<gene>
    <name evidence="2" type="ORF">FHE72_05495</name>
</gene>
<name>A0A6I6ULT1_9BACI</name>